<evidence type="ECO:0000313" key="13">
    <source>
        <dbReference type="EMBL" id="KAK8131991.1"/>
    </source>
</evidence>
<gene>
    <name evidence="13" type="ORF">PG999_000164</name>
</gene>
<comment type="subcellular location">
    <subcellularLocation>
        <location evidence="2">Membrane</location>
    </subcellularLocation>
</comment>
<dbReference type="GO" id="GO:0016020">
    <property type="term" value="C:membrane"/>
    <property type="evidence" value="ECO:0007669"/>
    <property type="project" value="UniProtKB-SubCell"/>
</dbReference>
<comment type="similarity">
    <text evidence="3">Belongs to the cytochrome P450 family.</text>
</comment>
<evidence type="ECO:0000256" key="4">
    <source>
        <dbReference type="ARBA" id="ARBA00022617"/>
    </source>
</evidence>
<name>A0AAW0RB42_9PEZI</name>
<feature type="binding site" description="axial binding residue" evidence="12">
    <location>
        <position position="409"/>
    </location>
    <ligand>
        <name>heme</name>
        <dbReference type="ChEBI" id="CHEBI:30413"/>
    </ligand>
    <ligandPart>
        <name>Fe</name>
        <dbReference type="ChEBI" id="CHEBI:18248"/>
    </ligandPart>
</feature>
<dbReference type="AlphaFoldDB" id="A0AAW0RB42"/>
<keyword evidence="4 12" id="KW-0349">Heme</keyword>
<protein>
    <submittedName>
        <fullName evidence="13">Cytochrome P450</fullName>
    </submittedName>
</protein>
<dbReference type="SUPFAM" id="SSF48264">
    <property type="entry name" value="Cytochrome P450"/>
    <property type="match status" value="1"/>
</dbReference>
<dbReference type="Pfam" id="PF00067">
    <property type="entry name" value="p450"/>
    <property type="match status" value="1"/>
</dbReference>
<keyword evidence="11" id="KW-0472">Membrane</keyword>
<reference evidence="13 14" key="1">
    <citation type="submission" date="2023-01" db="EMBL/GenBank/DDBJ databases">
        <title>Analysis of 21 Apiospora genomes using comparative genomics revels a genus with tremendous synthesis potential of carbohydrate active enzymes and secondary metabolites.</title>
        <authorList>
            <person name="Sorensen T."/>
        </authorList>
    </citation>
    <scope>NUCLEOTIDE SEQUENCE [LARGE SCALE GENOMIC DNA]</scope>
    <source>
        <strain evidence="13 14">CBS 117206</strain>
    </source>
</reference>
<evidence type="ECO:0000256" key="5">
    <source>
        <dbReference type="ARBA" id="ARBA00022692"/>
    </source>
</evidence>
<comment type="cofactor">
    <cofactor evidence="1 12">
        <name>heme</name>
        <dbReference type="ChEBI" id="CHEBI:30413"/>
    </cofactor>
</comment>
<dbReference type="InterPro" id="IPR036396">
    <property type="entry name" value="Cyt_P450_sf"/>
</dbReference>
<evidence type="ECO:0000256" key="7">
    <source>
        <dbReference type="ARBA" id="ARBA00022989"/>
    </source>
</evidence>
<evidence type="ECO:0000256" key="10">
    <source>
        <dbReference type="ARBA" id="ARBA00023033"/>
    </source>
</evidence>
<dbReference type="GO" id="GO:0004497">
    <property type="term" value="F:monooxygenase activity"/>
    <property type="evidence" value="ECO:0007669"/>
    <property type="project" value="UniProtKB-KW"/>
</dbReference>
<dbReference type="CDD" id="cd11041">
    <property type="entry name" value="CYP503A1-like"/>
    <property type="match status" value="1"/>
</dbReference>
<dbReference type="GO" id="GO:0020037">
    <property type="term" value="F:heme binding"/>
    <property type="evidence" value="ECO:0007669"/>
    <property type="project" value="InterPro"/>
</dbReference>
<evidence type="ECO:0000313" key="14">
    <source>
        <dbReference type="Proteomes" id="UP001392437"/>
    </source>
</evidence>
<keyword evidence="14" id="KW-1185">Reference proteome</keyword>
<evidence type="ECO:0000256" key="12">
    <source>
        <dbReference type="PIRSR" id="PIRSR602403-1"/>
    </source>
</evidence>
<evidence type="ECO:0000256" key="11">
    <source>
        <dbReference type="ARBA" id="ARBA00023136"/>
    </source>
</evidence>
<evidence type="ECO:0000256" key="3">
    <source>
        <dbReference type="ARBA" id="ARBA00010617"/>
    </source>
</evidence>
<dbReference type="PANTHER" id="PTHR46206:SF5">
    <property type="entry name" value="P450, PUTATIVE (EUROFUNG)-RELATED"/>
    <property type="match status" value="1"/>
</dbReference>
<dbReference type="PANTHER" id="PTHR46206">
    <property type="entry name" value="CYTOCHROME P450"/>
    <property type="match status" value="1"/>
</dbReference>
<evidence type="ECO:0000256" key="6">
    <source>
        <dbReference type="ARBA" id="ARBA00022723"/>
    </source>
</evidence>
<keyword evidence="9 12" id="KW-0408">Iron</keyword>
<dbReference type="Proteomes" id="UP001392437">
    <property type="component" value="Unassembled WGS sequence"/>
</dbReference>
<comment type="caution">
    <text evidence="13">The sequence shown here is derived from an EMBL/GenBank/DDBJ whole genome shotgun (WGS) entry which is preliminary data.</text>
</comment>
<evidence type="ECO:0000256" key="2">
    <source>
        <dbReference type="ARBA" id="ARBA00004370"/>
    </source>
</evidence>
<dbReference type="InterPro" id="IPR001128">
    <property type="entry name" value="Cyt_P450"/>
</dbReference>
<dbReference type="Gene3D" id="1.10.630.10">
    <property type="entry name" value="Cytochrome P450"/>
    <property type="match status" value="1"/>
</dbReference>
<dbReference type="GO" id="GO:0016705">
    <property type="term" value="F:oxidoreductase activity, acting on paired donors, with incorporation or reduction of molecular oxygen"/>
    <property type="evidence" value="ECO:0007669"/>
    <property type="project" value="InterPro"/>
</dbReference>
<keyword evidence="8" id="KW-0560">Oxidoreductase</keyword>
<dbReference type="InterPro" id="IPR002403">
    <property type="entry name" value="Cyt_P450_E_grp-IV"/>
</dbReference>
<accession>A0AAW0RB42</accession>
<keyword evidence="7" id="KW-1133">Transmembrane helix</keyword>
<keyword evidence="5" id="KW-0812">Transmembrane</keyword>
<organism evidence="13 14">
    <name type="scientific">Apiospora kogelbergensis</name>
    <dbReference type="NCBI Taxonomy" id="1337665"/>
    <lineage>
        <taxon>Eukaryota</taxon>
        <taxon>Fungi</taxon>
        <taxon>Dikarya</taxon>
        <taxon>Ascomycota</taxon>
        <taxon>Pezizomycotina</taxon>
        <taxon>Sordariomycetes</taxon>
        <taxon>Xylariomycetidae</taxon>
        <taxon>Amphisphaeriales</taxon>
        <taxon>Apiosporaceae</taxon>
        <taxon>Apiospora</taxon>
    </lineage>
</organism>
<dbReference type="GO" id="GO:0005506">
    <property type="term" value="F:iron ion binding"/>
    <property type="evidence" value="ECO:0007669"/>
    <property type="project" value="InterPro"/>
</dbReference>
<keyword evidence="6 12" id="KW-0479">Metal-binding</keyword>
<evidence type="ECO:0000256" key="9">
    <source>
        <dbReference type="ARBA" id="ARBA00023004"/>
    </source>
</evidence>
<evidence type="ECO:0000256" key="1">
    <source>
        <dbReference type="ARBA" id="ARBA00001971"/>
    </source>
</evidence>
<evidence type="ECO:0000256" key="8">
    <source>
        <dbReference type="ARBA" id="ARBA00023002"/>
    </source>
</evidence>
<dbReference type="EMBL" id="JAQQWP010000001">
    <property type="protein sequence ID" value="KAK8131991.1"/>
    <property type="molecule type" value="Genomic_DNA"/>
</dbReference>
<proteinExistence type="inferred from homology"/>
<dbReference type="PRINTS" id="PR00465">
    <property type="entry name" value="EP450IV"/>
</dbReference>
<keyword evidence="10" id="KW-0503">Monooxygenase</keyword>
<sequence length="462" mass="51714">MVSGPEVIAAHYEEVSPFWKSHKRPFYVPSLKNYLVMVSSDAQIKELVEAPETVLSLHAVAKDLFKPKYTMNDFEVHDQMAANGSMHFRVLRTLLTASLPRIMPELRQVSHVALQRELAKGSIGSQGYGWTKLHLFDTAKRLVSAVNSHIFFGEELTNDADFRDAALAYPQDVFVTGEILQFTPSLFARPVAALCTRRGKAMKTLLRYLVPVVDKRIKSRDLDIPPSEKPRDCIQWVIDSSPTKERWTTKKTVQEILALWFGSVHQLSMSFVYAMFDLVDNPDYIKLLREEMAAASPASGAGGGDWLASLDGLQLLDSFLRESARLHPSDSISVRRMALSDYRLGDGTLIPRGAWACVPQRAIQRDPALYPNPDAFDGHRHLGSAESPPALLTDPSPKFPLWGLGKRTCPGRFYAASVLKMMVGSMLQDYDFAVEAPQGKRVFTWRSAIVPRSDVVIEIRPL</sequence>